<dbReference type="Pfam" id="PF13622">
    <property type="entry name" value="4HBT_3"/>
    <property type="match status" value="1"/>
</dbReference>
<gene>
    <name evidence="3" type="ORF">ATK86_6205</name>
</gene>
<dbReference type="Pfam" id="PF20789">
    <property type="entry name" value="4HBT_3C"/>
    <property type="match status" value="1"/>
</dbReference>
<keyword evidence="4" id="KW-1185">Reference proteome</keyword>
<organism evidence="3 4">
    <name type="scientific">Nocardia fluminea</name>
    <dbReference type="NCBI Taxonomy" id="134984"/>
    <lineage>
        <taxon>Bacteria</taxon>
        <taxon>Bacillati</taxon>
        <taxon>Actinomycetota</taxon>
        <taxon>Actinomycetes</taxon>
        <taxon>Mycobacteriales</taxon>
        <taxon>Nocardiaceae</taxon>
        <taxon>Nocardia</taxon>
    </lineage>
</organism>
<accession>A0A2N3VJF8</accession>
<dbReference type="InterPro" id="IPR042171">
    <property type="entry name" value="Acyl-CoA_hotdog"/>
</dbReference>
<dbReference type="InterPro" id="IPR049449">
    <property type="entry name" value="TesB_ACOT8-like_N"/>
</dbReference>
<feature type="domain" description="Acyl-CoA thioesterase-like N-terminal HotDog" evidence="1">
    <location>
        <begin position="27"/>
        <end position="109"/>
    </location>
</feature>
<evidence type="ECO:0000259" key="2">
    <source>
        <dbReference type="Pfam" id="PF20789"/>
    </source>
</evidence>
<dbReference type="AlphaFoldDB" id="A0A2N3VJF8"/>
<dbReference type="PANTHER" id="PTHR38110">
    <property type="entry name" value="CHROMOSOME 23, WHOLE GENOME SHOTGUN SEQUENCE"/>
    <property type="match status" value="1"/>
</dbReference>
<dbReference type="Proteomes" id="UP000233766">
    <property type="component" value="Unassembled WGS sequence"/>
</dbReference>
<dbReference type="Gene3D" id="2.40.160.210">
    <property type="entry name" value="Acyl-CoA thioesterase, double hotdog domain"/>
    <property type="match status" value="1"/>
</dbReference>
<evidence type="ECO:0000313" key="3">
    <source>
        <dbReference type="EMBL" id="PKV81734.1"/>
    </source>
</evidence>
<sequence>MKLTGRFGTRFALTATDSGRWHAVVDDSWRGWTGPHGGTLAGLLIDVAQRASSRDYPVRAADVRFLGRPATGAFTLHATEHTVGRSTTILDVVAAQDGAPVAAATVTLGKSSATAIPAHHGRPAPVVAAAPDCALFQLPPEIVPVGAHFVIRPAADPLPLSGADEAMMCAWIALDPALPLDAPSLAVLADALPPGLFPLLTAPVAVPTVTLSLHVHADPSHLGDTPVLVRATNVSSGAGWSVDDTDIWDSDGMLLATARQTRRVLG</sequence>
<dbReference type="InterPro" id="IPR049450">
    <property type="entry name" value="ACOT8-like_C"/>
</dbReference>
<feature type="domain" description="Acyl-CoA thioesterase-like C-terminal" evidence="2">
    <location>
        <begin position="143"/>
        <end position="261"/>
    </location>
</feature>
<proteinExistence type="predicted"/>
<dbReference type="PANTHER" id="PTHR38110:SF1">
    <property type="entry name" value="THIOESTERASE DOMAIN-CONTAINING PROTEIN"/>
    <property type="match status" value="1"/>
</dbReference>
<protein>
    <submittedName>
        <fullName evidence="3">Acyl-CoA thioesterase</fullName>
    </submittedName>
</protein>
<name>A0A2N3VJF8_9NOCA</name>
<dbReference type="EMBL" id="PJMW01000002">
    <property type="protein sequence ID" value="PKV81734.1"/>
    <property type="molecule type" value="Genomic_DNA"/>
</dbReference>
<comment type="caution">
    <text evidence="3">The sequence shown here is derived from an EMBL/GenBank/DDBJ whole genome shotgun (WGS) entry which is preliminary data.</text>
</comment>
<dbReference type="InterPro" id="IPR052389">
    <property type="entry name" value="Sec_Metab_Biosynth-Assoc"/>
</dbReference>
<dbReference type="SUPFAM" id="SSF54637">
    <property type="entry name" value="Thioesterase/thiol ester dehydrase-isomerase"/>
    <property type="match status" value="2"/>
</dbReference>
<evidence type="ECO:0000313" key="4">
    <source>
        <dbReference type="Proteomes" id="UP000233766"/>
    </source>
</evidence>
<dbReference type="InterPro" id="IPR029069">
    <property type="entry name" value="HotDog_dom_sf"/>
</dbReference>
<reference evidence="3 4" key="1">
    <citation type="submission" date="2017-12" db="EMBL/GenBank/DDBJ databases">
        <title>Sequencing the genomes of 1000 Actinobacteria strains.</title>
        <authorList>
            <person name="Klenk H.-P."/>
        </authorList>
    </citation>
    <scope>NUCLEOTIDE SEQUENCE [LARGE SCALE GENOMIC DNA]</scope>
    <source>
        <strain evidence="3 4">DSM 44489</strain>
    </source>
</reference>
<evidence type="ECO:0000259" key="1">
    <source>
        <dbReference type="Pfam" id="PF13622"/>
    </source>
</evidence>